<feature type="domain" description="BHLH" evidence="6">
    <location>
        <begin position="208"/>
        <end position="257"/>
    </location>
</feature>
<dbReference type="InterPro" id="IPR011598">
    <property type="entry name" value="bHLH_dom"/>
</dbReference>
<comment type="similarity">
    <text evidence="2">Belongs to the bHLH protein family.</text>
</comment>
<reference evidence="7" key="1">
    <citation type="journal article" date="2017" name="BMC Genomics">
        <title>Integrated mRNA and microRNA transcriptome variations in the multi-tepal mutant provide insights into the floral patterning of the orchid Cymbidium goeringii.</title>
        <authorList>
            <person name="Yang F."/>
            <person name="Zhu G."/>
            <person name="Wang Z."/>
            <person name="Liu H."/>
            <person name="Xu Q."/>
            <person name="Huang D."/>
            <person name="Zhao C."/>
        </authorList>
    </citation>
    <scope>NUCLEOTIDE SEQUENCE</scope>
</reference>
<proteinExistence type="evidence at transcript level"/>
<dbReference type="SUPFAM" id="SSF47459">
    <property type="entry name" value="HLH, helix-loop-helix DNA-binding domain"/>
    <property type="match status" value="1"/>
</dbReference>
<dbReference type="GO" id="GO:0005634">
    <property type="term" value="C:nucleus"/>
    <property type="evidence" value="ECO:0007669"/>
    <property type="project" value="UniProtKB-SubCell"/>
</dbReference>
<comment type="subcellular location">
    <subcellularLocation>
        <location evidence="1">Nucleus</location>
    </subcellularLocation>
</comment>
<evidence type="ECO:0000313" key="7">
    <source>
        <dbReference type="EMBL" id="QDF82444.1"/>
    </source>
</evidence>
<evidence type="ECO:0000256" key="2">
    <source>
        <dbReference type="ARBA" id="ARBA00005510"/>
    </source>
</evidence>
<evidence type="ECO:0000256" key="5">
    <source>
        <dbReference type="ARBA" id="ARBA00023242"/>
    </source>
</evidence>
<dbReference type="AlphaFoldDB" id="A0A4Y6JKT6"/>
<dbReference type="InterPro" id="IPR045843">
    <property type="entry name" value="IND-like"/>
</dbReference>
<keyword evidence="4" id="KW-0804">Transcription</keyword>
<name>A0A4Y6JKT6_9ASPA</name>
<organism evidence="7">
    <name type="scientific">Cymbidium goeringii</name>
    <dbReference type="NCBI Taxonomy" id="112607"/>
    <lineage>
        <taxon>Eukaryota</taxon>
        <taxon>Viridiplantae</taxon>
        <taxon>Streptophyta</taxon>
        <taxon>Embryophyta</taxon>
        <taxon>Tracheophyta</taxon>
        <taxon>Spermatophyta</taxon>
        <taxon>Magnoliopsida</taxon>
        <taxon>Liliopsida</taxon>
        <taxon>Asparagales</taxon>
        <taxon>Orchidaceae</taxon>
        <taxon>Epidendroideae</taxon>
        <taxon>Cymbidieae</taxon>
        <taxon>Cymbidiinae</taxon>
        <taxon>Cymbidium</taxon>
    </lineage>
</organism>
<dbReference type="PANTHER" id="PTHR16223">
    <property type="entry name" value="TRANSCRIPTION FACTOR BHLH83-RELATED"/>
    <property type="match status" value="1"/>
</dbReference>
<dbReference type="CDD" id="cd11393">
    <property type="entry name" value="bHLH_AtbHLH_like"/>
    <property type="match status" value="1"/>
</dbReference>
<dbReference type="Gene3D" id="4.10.280.10">
    <property type="entry name" value="Helix-loop-helix DNA-binding domain"/>
    <property type="match status" value="1"/>
</dbReference>
<dbReference type="InterPro" id="IPR045239">
    <property type="entry name" value="bHLH95_bHLH"/>
</dbReference>
<evidence type="ECO:0000256" key="4">
    <source>
        <dbReference type="ARBA" id="ARBA00023163"/>
    </source>
</evidence>
<keyword evidence="3" id="KW-0805">Transcription regulation</keyword>
<accession>A0A4Y6JKT6</accession>
<sequence>MNRSGVFQGTLLQQQMVGGSPPWWNMSHLRPTSEETSPLLHLHPLSSSSALQQHLQPSNSLSLNSLYESQELPQSWSQLLLGGLVGEEERYSLGTPFKKALNWEEQLMHQSQGAYAIDVKQENSESLYNHGSTSEEIQPAAGSTASWSQILPVSSPRSCVTSSLSCNMLDFSNNKAERRHLPPDHSSECNSIETAAISKKARVQASSSSQSITFKFLQVRKEKLGDRITALHQMVSPFGKTDTASVLLEAISYIRFLQSQIEALSSPYLNTVSKKTRLHAQGERSCIFPEDPGQLLNDNCLKKRGPVEQDGDDETKKDLRSRGLCLVPVSCTSHVGSDDGADYWSPSIGGCFR</sequence>
<reference evidence="7" key="2">
    <citation type="submission" date="2018-12" db="EMBL/GenBank/DDBJ databases">
        <authorList>
            <person name="Yang F."/>
            <person name="Zhu G."/>
            <person name="Wei Y."/>
        </authorList>
    </citation>
    <scope>NUCLEOTIDE SEQUENCE</scope>
</reference>
<dbReference type="PANTHER" id="PTHR16223:SF136">
    <property type="entry name" value="TRANSCRIPTION FACTOR BHLH133-RELATED"/>
    <property type="match status" value="1"/>
</dbReference>
<dbReference type="GO" id="GO:0000978">
    <property type="term" value="F:RNA polymerase II cis-regulatory region sequence-specific DNA binding"/>
    <property type="evidence" value="ECO:0007669"/>
    <property type="project" value="TreeGrafter"/>
</dbReference>
<keyword evidence="5" id="KW-0539">Nucleus</keyword>
<evidence type="ECO:0000256" key="1">
    <source>
        <dbReference type="ARBA" id="ARBA00004123"/>
    </source>
</evidence>
<dbReference type="GO" id="GO:0046983">
    <property type="term" value="F:protein dimerization activity"/>
    <property type="evidence" value="ECO:0007669"/>
    <property type="project" value="InterPro"/>
</dbReference>
<dbReference type="EMBL" id="MK302376">
    <property type="protein sequence ID" value="QDF82444.1"/>
    <property type="molecule type" value="mRNA"/>
</dbReference>
<protein>
    <submittedName>
        <fullName evidence="7">Transcription factor bHLH68 isoform X2</fullName>
    </submittedName>
</protein>
<evidence type="ECO:0000256" key="3">
    <source>
        <dbReference type="ARBA" id="ARBA00023015"/>
    </source>
</evidence>
<dbReference type="InterPro" id="IPR036638">
    <property type="entry name" value="HLH_DNA-bd_sf"/>
</dbReference>
<evidence type="ECO:0000259" key="6">
    <source>
        <dbReference type="PROSITE" id="PS50888"/>
    </source>
</evidence>
<dbReference type="PROSITE" id="PS50888">
    <property type="entry name" value="BHLH"/>
    <property type="match status" value="1"/>
</dbReference>
<dbReference type="GO" id="GO:0000981">
    <property type="term" value="F:DNA-binding transcription factor activity, RNA polymerase II-specific"/>
    <property type="evidence" value="ECO:0007669"/>
    <property type="project" value="TreeGrafter"/>
</dbReference>